<evidence type="ECO:0000256" key="1">
    <source>
        <dbReference type="ARBA" id="ARBA00022630"/>
    </source>
</evidence>
<name>A0A0F9QVD7_9ZZZZ</name>
<evidence type="ECO:0000256" key="3">
    <source>
        <dbReference type="ARBA" id="ARBA00023002"/>
    </source>
</evidence>
<dbReference type="PANTHER" id="PTHR32332:SF20">
    <property type="entry name" value="2-NITROPROPANE DIOXYGENASE-LIKE PROTEIN"/>
    <property type="match status" value="1"/>
</dbReference>
<proteinExistence type="predicted"/>
<keyword evidence="1" id="KW-0285">Flavoprotein</keyword>
<dbReference type="InterPro" id="IPR013785">
    <property type="entry name" value="Aldolase_TIM"/>
</dbReference>
<keyword evidence="2" id="KW-0288">FMN</keyword>
<keyword evidence="3" id="KW-0560">Oxidoreductase</keyword>
<evidence type="ECO:0000313" key="4">
    <source>
        <dbReference type="EMBL" id="KKN17121.1"/>
    </source>
</evidence>
<reference evidence="4" key="1">
    <citation type="journal article" date="2015" name="Nature">
        <title>Complex archaea that bridge the gap between prokaryotes and eukaryotes.</title>
        <authorList>
            <person name="Spang A."/>
            <person name="Saw J.H."/>
            <person name="Jorgensen S.L."/>
            <person name="Zaremba-Niedzwiedzka K."/>
            <person name="Martijn J."/>
            <person name="Lind A.E."/>
            <person name="van Eijk R."/>
            <person name="Schleper C."/>
            <person name="Guy L."/>
            <person name="Ettema T.J."/>
        </authorList>
    </citation>
    <scope>NUCLEOTIDE SEQUENCE</scope>
</reference>
<accession>A0A0F9QVD7</accession>
<dbReference type="SUPFAM" id="SSF51412">
    <property type="entry name" value="Inosine monophosphate dehydrogenase (IMPDH)"/>
    <property type="match status" value="1"/>
</dbReference>
<gene>
    <name evidence="4" type="ORF">LCGC14_0969080</name>
</gene>
<organism evidence="4">
    <name type="scientific">marine sediment metagenome</name>
    <dbReference type="NCBI Taxonomy" id="412755"/>
    <lineage>
        <taxon>unclassified sequences</taxon>
        <taxon>metagenomes</taxon>
        <taxon>ecological metagenomes</taxon>
    </lineage>
</organism>
<sequence length="343" mass="37395">MIETNITKMFGIKHPIFSAPMGPFYTRDLALAVSEAGGLGVLSNVNIVGTDPVKEHIASIEYMIEHTDKPFGLNFLTSRNNRGVKEMITEIPKIVMNNPKMREQCLYWLTSAGSSKLLPASKSFQELKEKSEVKHFHVAPALWLAQKCVDANVDGIVCTGTEGGGHQSYEKVTTLVLLQQLAKSFPNLPKIACGGFATGEGLAAALSLGAGAVAMGSRFIASKQSEFSEEYKSLVPPGKPQDTGLFTGSFGPIRLYKNKYALDHPAPSTKEEMIAYEKSITVEMMQRDSDAYDRVYKGDTENGAVLLGQSIGIIDSIDDVNDIIERIMKEAKTAISNNYSMLN</sequence>
<dbReference type="Gene3D" id="3.20.20.70">
    <property type="entry name" value="Aldolase class I"/>
    <property type="match status" value="1"/>
</dbReference>
<dbReference type="PANTHER" id="PTHR32332">
    <property type="entry name" value="2-NITROPROPANE DIOXYGENASE"/>
    <property type="match status" value="1"/>
</dbReference>
<comment type="caution">
    <text evidence="4">The sequence shown here is derived from an EMBL/GenBank/DDBJ whole genome shotgun (WGS) entry which is preliminary data.</text>
</comment>
<dbReference type="InterPro" id="IPR004136">
    <property type="entry name" value="NMO"/>
</dbReference>
<protein>
    <submittedName>
        <fullName evidence="4">Uncharacterized protein</fullName>
    </submittedName>
</protein>
<dbReference type="Pfam" id="PF03060">
    <property type="entry name" value="NMO"/>
    <property type="match status" value="1"/>
</dbReference>
<dbReference type="AlphaFoldDB" id="A0A0F9QVD7"/>
<dbReference type="GO" id="GO:0018580">
    <property type="term" value="F:nitronate monooxygenase activity"/>
    <property type="evidence" value="ECO:0007669"/>
    <property type="project" value="InterPro"/>
</dbReference>
<evidence type="ECO:0000256" key="2">
    <source>
        <dbReference type="ARBA" id="ARBA00022643"/>
    </source>
</evidence>
<dbReference type="EMBL" id="LAZR01003554">
    <property type="protein sequence ID" value="KKN17121.1"/>
    <property type="molecule type" value="Genomic_DNA"/>
</dbReference>
<dbReference type="CDD" id="cd04730">
    <property type="entry name" value="NPD_like"/>
    <property type="match status" value="1"/>
</dbReference>